<evidence type="ECO:0000313" key="3">
    <source>
        <dbReference type="EMBL" id="CAD8858136.1"/>
    </source>
</evidence>
<evidence type="ECO:0008006" key="4">
    <source>
        <dbReference type="Google" id="ProtNLM"/>
    </source>
</evidence>
<keyword evidence="2" id="KW-0472">Membrane</keyword>
<feature type="transmembrane region" description="Helical" evidence="2">
    <location>
        <begin position="240"/>
        <end position="268"/>
    </location>
</feature>
<feature type="transmembrane region" description="Helical" evidence="2">
    <location>
        <begin position="146"/>
        <end position="166"/>
    </location>
</feature>
<dbReference type="AlphaFoldDB" id="A0A7S1ALD2"/>
<dbReference type="EMBL" id="HBFQ01045677">
    <property type="protein sequence ID" value="CAD8858136.1"/>
    <property type="molecule type" value="Transcribed_RNA"/>
</dbReference>
<gene>
    <name evidence="3" type="ORF">NSCI0253_LOCUS32489</name>
</gene>
<feature type="transmembrane region" description="Helical" evidence="2">
    <location>
        <begin position="53"/>
        <end position="72"/>
    </location>
</feature>
<keyword evidence="2" id="KW-0812">Transmembrane</keyword>
<keyword evidence="2" id="KW-1133">Transmembrane helix</keyword>
<accession>A0A7S1ALD2</accession>
<feature type="compositionally biased region" description="Basic and acidic residues" evidence="1">
    <location>
        <begin position="439"/>
        <end position="450"/>
    </location>
</feature>
<feature type="transmembrane region" description="Helical" evidence="2">
    <location>
        <begin position="213"/>
        <end position="233"/>
    </location>
</feature>
<protein>
    <recommendedName>
        <fullName evidence="4">Acyltransferase 3 domain-containing protein</fullName>
    </recommendedName>
</protein>
<feature type="transmembrane region" description="Helical" evidence="2">
    <location>
        <begin position="379"/>
        <end position="407"/>
    </location>
</feature>
<feature type="transmembrane region" description="Helical" evidence="2">
    <location>
        <begin position="178"/>
        <end position="201"/>
    </location>
</feature>
<reference evidence="3" key="1">
    <citation type="submission" date="2021-01" db="EMBL/GenBank/DDBJ databases">
        <authorList>
            <person name="Corre E."/>
            <person name="Pelletier E."/>
            <person name="Niang G."/>
            <person name="Scheremetjew M."/>
            <person name="Finn R."/>
            <person name="Kale V."/>
            <person name="Holt S."/>
            <person name="Cochrane G."/>
            <person name="Meng A."/>
            <person name="Brown T."/>
            <person name="Cohen L."/>
        </authorList>
    </citation>
    <scope>NUCLEOTIDE SEQUENCE</scope>
</reference>
<proteinExistence type="predicted"/>
<evidence type="ECO:0000256" key="1">
    <source>
        <dbReference type="SAM" id="MobiDB-lite"/>
    </source>
</evidence>
<feature type="region of interest" description="Disordered" evidence="1">
    <location>
        <begin position="423"/>
        <end position="459"/>
    </location>
</feature>
<sequence length="459" mass="51486">MPAYSGDVYGQALAVVLVGPLFFSLSLGVDAACKKKESKRVSHEQTRPPRRRILYFDVWRAVCVLCVLVTHADESYANYNVGAVQQWVLNFILLISGTLYGMSKPTLQHLLHYVSRLLLLFSVGSGFNWAGAVVGDQKWNDVPDHICFQMAFILIMAFGAVVSYPLKKHLDAPSTCVTVSAIAFYAIMSIGCFVAFVHVVIVNEAEGDADMLFRGMYVTFFLLFVATAGHACLRETWRGVLGWVVLLLLFTQVVCNQMELLGYWWHLIDIYNWAILVQRVPLMHGKRVGYLFSRGWPLLAVIGNLLSQFPGHEGRSDKYPFEELGKRLRYYVTEMGMSVGFITIPYLGPTQTIAFPEEIAPHLPWVTYWSLLTFSSHKAVYYAVGGLPFGLLIVLGSIVPFYSLWWLCTRKRREVLPIAAAGEPAEVSASEAQPVDEVPESRELDEEARRMSPGANLRP</sequence>
<feature type="transmembrane region" description="Helical" evidence="2">
    <location>
        <begin position="114"/>
        <end position="134"/>
    </location>
</feature>
<feature type="transmembrane region" description="Helical" evidence="2">
    <location>
        <begin position="12"/>
        <end position="33"/>
    </location>
</feature>
<organism evidence="3">
    <name type="scientific">Noctiluca scintillans</name>
    <name type="common">Sea sparkle</name>
    <name type="synonym">Red tide dinoflagellate</name>
    <dbReference type="NCBI Taxonomy" id="2966"/>
    <lineage>
        <taxon>Eukaryota</taxon>
        <taxon>Sar</taxon>
        <taxon>Alveolata</taxon>
        <taxon>Dinophyceae</taxon>
        <taxon>Noctilucales</taxon>
        <taxon>Noctilucaceae</taxon>
        <taxon>Noctiluca</taxon>
    </lineage>
</organism>
<name>A0A7S1ALD2_NOCSC</name>
<evidence type="ECO:0000256" key="2">
    <source>
        <dbReference type="SAM" id="Phobius"/>
    </source>
</evidence>
<feature type="transmembrane region" description="Helical" evidence="2">
    <location>
        <begin position="84"/>
        <end position="102"/>
    </location>
</feature>